<accession>A0ABS8ELI6</accession>
<keyword evidence="2" id="KW-1185">Reference proteome</keyword>
<dbReference type="InterPro" id="IPR025324">
    <property type="entry name" value="DUF4230"/>
</dbReference>
<reference evidence="2" key="1">
    <citation type="submission" date="2021-03" db="EMBL/GenBank/DDBJ databases">
        <title>Genome of Cognatishimia sp. F0-27.</title>
        <authorList>
            <person name="Ping X."/>
        </authorList>
    </citation>
    <scope>NUCLEOTIDE SEQUENCE [LARGE SCALE GENOMIC DNA]</scope>
    <source>
        <strain evidence="2">E313</strain>
    </source>
</reference>
<sequence length="203" mass="23582">MRKVLFGVIITLIVLFTFKFCDDDNDRIVLKENASIIQEQLKNVSKLVVTEGHFSEVFNYENSKEIFGDYFTAEKKALVVVNAKVSIAYNLKEVKYSLDEANKTVEIISIPNYEIDINPDLEYYDIQSDFLNPFEAEDYNQIKETVKESLLKKVENSKLTTNTQDRLISELAKFYILTESLGWTLIYKNKPMSSQEDFEKLLL</sequence>
<protein>
    <submittedName>
        <fullName evidence="1">DUF4230 domain-containing protein</fullName>
    </submittedName>
</protein>
<reference evidence="2" key="2">
    <citation type="submission" date="2023-07" db="EMBL/GenBank/DDBJ databases">
        <title>Genome of Winogradskyella sp. E313.</title>
        <authorList>
            <person name="Zhou Y."/>
        </authorList>
    </citation>
    <scope>NUCLEOTIDE SEQUENCE [LARGE SCALE GENOMIC DNA]</scope>
    <source>
        <strain evidence="2">E313</strain>
    </source>
</reference>
<dbReference type="Pfam" id="PF14014">
    <property type="entry name" value="DUF4230"/>
    <property type="match status" value="1"/>
</dbReference>
<comment type="caution">
    <text evidence="1">The sequence shown here is derived from an EMBL/GenBank/DDBJ whole genome shotgun (WGS) entry which is preliminary data.</text>
</comment>
<evidence type="ECO:0000313" key="1">
    <source>
        <dbReference type="EMBL" id="MCC1483891.1"/>
    </source>
</evidence>
<dbReference type="RefSeq" id="WP_227476337.1">
    <property type="nucleotide sequence ID" value="NZ_JAFMPT010000004.1"/>
</dbReference>
<proteinExistence type="predicted"/>
<evidence type="ECO:0000313" key="2">
    <source>
        <dbReference type="Proteomes" id="UP000778797"/>
    </source>
</evidence>
<dbReference type="EMBL" id="JAFMPT010000004">
    <property type="protein sequence ID" value="MCC1483891.1"/>
    <property type="molecule type" value="Genomic_DNA"/>
</dbReference>
<dbReference type="Proteomes" id="UP000778797">
    <property type="component" value="Unassembled WGS sequence"/>
</dbReference>
<name>A0ABS8ELI6_9FLAO</name>
<gene>
    <name evidence="1" type="ORF">J1C55_04750</name>
</gene>
<organism evidence="1 2">
    <name type="scientific">Winogradskyella immobilis</name>
    <dbReference type="NCBI Taxonomy" id="2816852"/>
    <lineage>
        <taxon>Bacteria</taxon>
        <taxon>Pseudomonadati</taxon>
        <taxon>Bacteroidota</taxon>
        <taxon>Flavobacteriia</taxon>
        <taxon>Flavobacteriales</taxon>
        <taxon>Flavobacteriaceae</taxon>
        <taxon>Winogradskyella</taxon>
    </lineage>
</organism>